<dbReference type="CDD" id="cd00431">
    <property type="entry name" value="cysteine_hydrolases"/>
    <property type="match status" value="1"/>
</dbReference>
<name>W0AE93_9SPHN</name>
<dbReference type="GO" id="GO:0016787">
    <property type="term" value="F:hydrolase activity"/>
    <property type="evidence" value="ECO:0007669"/>
    <property type="project" value="UniProtKB-KW"/>
</dbReference>
<dbReference type="SUPFAM" id="SSF52499">
    <property type="entry name" value="Isochorismatase-like hydrolases"/>
    <property type="match status" value="1"/>
</dbReference>
<evidence type="ECO:0000256" key="1">
    <source>
        <dbReference type="ARBA" id="ARBA00022801"/>
    </source>
</evidence>
<dbReference type="PATRIC" id="fig|1123269.5.peg.3126"/>
<reference evidence="3 4" key="1">
    <citation type="submission" date="2013-07" db="EMBL/GenBank/DDBJ databases">
        <title>Completed genome of Sphingomonas sanxanigenens NX02.</title>
        <authorList>
            <person name="Ma T."/>
            <person name="Huang H."/>
            <person name="Wu M."/>
            <person name="Li X."/>
            <person name="Li G."/>
        </authorList>
    </citation>
    <scope>NUCLEOTIDE SEQUENCE [LARGE SCALE GENOMIC DNA]</scope>
    <source>
        <strain evidence="3 4">NX02</strain>
    </source>
</reference>
<keyword evidence="4" id="KW-1185">Reference proteome</keyword>
<accession>W0AE93</accession>
<sequence length="221" mass="23642">MHPPLALPGWAIERGRGLNAFDRIIPGRTALVVIDMQRAFVAEGEVFGNANARAIVAPVNRLAAAARAAGLPVIWTRQTVSDQPPLAMPDWQYDRSNPHVARAIAALRGGAVPHALHADMKTATSDMILDKYRYGAFICPAGQLARALEARGIEMILLIGTLTNVCVESTARDGNMLGYRVVVASDATAAVSDIEHEAALLNLRLNFADVKTVAEVEAMLA</sequence>
<dbReference type="STRING" id="1123269.NX02_15985"/>
<organism evidence="3 4">
    <name type="scientific">Sphingomonas sanxanigenens DSM 19645 = NX02</name>
    <dbReference type="NCBI Taxonomy" id="1123269"/>
    <lineage>
        <taxon>Bacteria</taxon>
        <taxon>Pseudomonadati</taxon>
        <taxon>Pseudomonadota</taxon>
        <taxon>Alphaproteobacteria</taxon>
        <taxon>Sphingomonadales</taxon>
        <taxon>Sphingomonadaceae</taxon>
        <taxon>Sphingomonas</taxon>
    </lineage>
</organism>
<dbReference type="EMBL" id="CP006644">
    <property type="protein sequence ID" value="AHE54877.1"/>
    <property type="molecule type" value="Genomic_DNA"/>
</dbReference>
<dbReference type="Pfam" id="PF00857">
    <property type="entry name" value="Isochorismatase"/>
    <property type="match status" value="1"/>
</dbReference>
<keyword evidence="1" id="KW-0378">Hydrolase</keyword>
<proteinExistence type="predicted"/>
<dbReference type="InterPro" id="IPR036380">
    <property type="entry name" value="Isochorismatase-like_sf"/>
</dbReference>
<gene>
    <name evidence="3" type="ORF">NX02_15985</name>
</gene>
<evidence type="ECO:0000313" key="3">
    <source>
        <dbReference type="EMBL" id="AHE54877.1"/>
    </source>
</evidence>
<dbReference type="AlphaFoldDB" id="W0AE93"/>
<dbReference type="KEGG" id="ssan:NX02_15985"/>
<evidence type="ECO:0000313" key="4">
    <source>
        <dbReference type="Proteomes" id="UP000018851"/>
    </source>
</evidence>
<dbReference type="RefSeq" id="WP_025293076.1">
    <property type="nucleotide sequence ID" value="NZ_CP006644.1"/>
</dbReference>
<dbReference type="InterPro" id="IPR000868">
    <property type="entry name" value="Isochorismatase-like_dom"/>
</dbReference>
<protein>
    <recommendedName>
        <fullName evidence="2">Isochorismatase-like domain-containing protein</fullName>
    </recommendedName>
</protein>
<dbReference type="Proteomes" id="UP000018851">
    <property type="component" value="Chromosome"/>
</dbReference>
<dbReference type="OrthoDB" id="9807387at2"/>
<evidence type="ECO:0000259" key="2">
    <source>
        <dbReference type="Pfam" id="PF00857"/>
    </source>
</evidence>
<dbReference type="PANTHER" id="PTHR43540:SF6">
    <property type="entry name" value="ISOCHORISMATASE-LIKE DOMAIN-CONTAINING PROTEIN"/>
    <property type="match status" value="1"/>
</dbReference>
<dbReference type="Gene3D" id="3.40.50.850">
    <property type="entry name" value="Isochorismatase-like"/>
    <property type="match status" value="1"/>
</dbReference>
<dbReference type="HOGENOM" id="CLU_068979_8_2_5"/>
<dbReference type="InterPro" id="IPR050272">
    <property type="entry name" value="Isochorismatase-like_hydrls"/>
</dbReference>
<dbReference type="eggNOG" id="COG1335">
    <property type="taxonomic scope" value="Bacteria"/>
</dbReference>
<dbReference type="PANTHER" id="PTHR43540">
    <property type="entry name" value="PEROXYUREIDOACRYLATE/UREIDOACRYLATE AMIDOHYDROLASE-RELATED"/>
    <property type="match status" value="1"/>
</dbReference>
<feature type="domain" description="Isochorismatase-like" evidence="2">
    <location>
        <begin position="29"/>
        <end position="215"/>
    </location>
</feature>